<dbReference type="AlphaFoldDB" id="A0A1Z4MUP7"/>
<dbReference type="EMBL" id="AP018248">
    <property type="protein sequence ID" value="BAY97205.1"/>
    <property type="molecule type" value="Genomic_DNA"/>
</dbReference>
<name>A0A1Z4MUP7_9CYAN</name>
<dbReference type="InterPro" id="IPR045584">
    <property type="entry name" value="Pilin-like"/>
</dbReference>
<evidence type="ECO:0000313" key="8">
    <source>
        <dbReference type="Proteomes" id="UP000218785"/>
    </source>
</evidence>
<evidence type="ECO:0000256" key="6">
    <source>
        <dbReference type="SAM" id="Phobius"/>
    </source>
</evidence>
<feature type="transmembrane region" description="Helical" evidence="6">
    <location>
        <begin position="48"/>
        <end position="70"/>
    </location>
</feature>
<evidence type="ECO:0000256" key="3">
    <source>
        <dbReference type="ARBA" id="ARBA00022692"/>
    </source>
</evidence>
<organism evidence="7 8">
    <name type="scientific">Tolypothrix tenuis PCC 7101</name>
    <dbReference type="NCBI Taxonomy" id="231146"/>
    <lineage>
        <taxon>Bacteria</taxon>
        <taxon>Bacillati</taxon>
        <taxon>Cyanobacteriota</taxon>
        <taxon>Cyanophyceae</taxon>
        <taxon>Nostocales</taxon>
        <taxon>Tolypothrichaceae</taxon>
        <taxon>Tolypothrix</taxon>
    </lineage>
</organism>
<dbReference type="PANTHER" id="PTHR30093:SF44">
    <property type="entry name" value="TYPE II SECRETION SYSTEM CORE PROTEIN G"/>
    <property type="match status" value="1"/>
</dbReference>
<dbReference type="Proteomes" id="UP000218785">
    <property type="component" value="Chromosome"/>
</dbReference>
<dbReference type="Pfam" id="PF07963">
    <property type="entry name" value="N_methyl"/>
    <property type="match status" value="1"/>
</dbReference>
<dbReference type="NCBIfam" id="TIGR02532">
    <property type="entry name" value="IV_pilin_GFxxxE"/>
    <property type="match status" value="1"/>
</dbReference>
<dbReference type="Pfam" id="PF16734">
    <property type="entry name" value="Pilin_GH"/>
    <property type="match status" value="1"/>
</dbReference>
<keyword evidence="3 6" id="KW-0812">Transmembrane</keyword>
<protein>
    <submittedName>
        <fullName evidence="7">General secretion pathway protein H</fullName>
    </submittedName>
</protein>
<evidence type="ECO:0000256" key="5">
    <source>
        <dbReference type="ARBA" id="ARBA00023136"/>
    </source>
</evidence>
<keyword evidence="2" id="KW-0488">Methylation</keyword>
<dbReference type="GO" id="GO:0016020">
    <property type="term" value="C:membrane"/>
    <property type="evidence" value="ECO:0007669"/>
    <property type="project" value="UniProtKB-SubCell"/>
</dbReference>
<reference evidence="7 8" key="1">
    <citation type="submission" date="2017-06" db="EMBL/GenBank/DDBJ databases">
        <title>Genome sequencing of cyanobaciteial culture collection at National Institute for Environmental Studies (NIES).</title>
        <authorList>
            <person name="Hirose Y."/>
            <person name="Shimura Y."/>
            <person name="Fujisawa T."/>
            <person name="Nakamura Y."/>
            <person name="Kawachi M."/>
        </authorList>
    </citation>
    <scope>NUCLEOTIDE SEQUENCE [LARGE SCALE GENOMIC DNA]</scope>
    <source>
        <strain evidence="7 8">NIES-37</strain>
    </source>
</reference>
<keyword evidence="4 6" id="KW-1133">Transmembrane helix</keyword>
<dbReference type="Gene3D" id="3.30.700.10">
    <property type="entry name" value="Glycoprotein, Type 4 Pilin"/>
    <property type="match status" value="1"/>
</dbReference>
<evidence type="ECO:0000256" key="1">
    <source>
        <dbReference type="ARBA" id="ARBA00004167"/>
    </source>
</evidence>
<dbReference type="SUPFAM" id="SSF54523">
    <property type="entry name" value="Pili subunits"/>
    <property type="match status" value="1"/>
</dbReference>
<sequence>MNLSEMGKFFIEQTTHPTPGKTLMKTELKAKFLQHILGKKKEGEGFTLIELLVVIIIIGILSAIALPSFLNQAKKAKQSEAKTYVGSMNRGQQAYMTENDAFTASIDSMGIGISTQTANYKFTASTGTNNTLAYAINDSSLVTSSSGLKNYGGHVYLKKIGANSELTSIAYLCETNNVGPRGSATITAGGTTCNSAGKLIK</sequence>
<accession>A0A1Z4MUP7</accession>
<gene>
    <name evidence="7" type="ORF">NIES37_11420</name>
</gene>
<comment type="subcellular location">
    <subcellularLocation>
        <location evidence="1">Membrane</location>
        <topology evidence="1">Single-pass membrane protein</topology>
    </subcellularLocation>
</comment>
<evidence type="ECO:0000313" key="7">
    <source>
        <dbReference type="EMBL" id="BAY97205.1"/>
    </source>
</evidence>
<dbReference type="PANTHER" id="PTHR30093">
    <property type="entry name" value="GENERAL SECRETION PATHWAY PROTEIN G"/>
    <property type="match status" value="1"/>
</dbReference>
<dbReference type="InterPro" id="IPR031975">
    <property type="entry name" value="Pilin_GH"/>
</dbReference>
<dbReference type="PROSITE" id="PS00409">
    <property type="entry name" value="PROKAR_NTER_METHYL"/>
    <property type="match status" value="1"/>
</dbReference>
<dbReference type="KEGG" id="ttq:NIES37_11420"/>
<evidence type="ECO:0000256" key="2">
    <source>
        <dbReference type="ARBA" id="ARBA00022481"/>
    </source>
</evidence>
<evidence type="ECO:0000256" key="4">
    <source>
        <dbReference type="ARBA" id="ARBA00022989"/>
    </source>
</evidence>
<keyword evidence="8" id="KW-1185">Reference proteome</keyword>
<keyword evidence="5 6" id="KW-0472">Membrane</keyword>
<proteinExistence type="predicted"/>
<dbReference type="InterPro" id="IPR012902">
    <property type="entry name" value="N_methyl_site"/>
</dbReference>